<reference evidence="1 2" key="1">
    <citation type="submission" date="2019-03" db="EMBL/GenBank/DDBJ databases">
        <title>First draft genome of Liparis tanakae, snailfish: a comprehensive survey of snailfish specific genes.</title>
        <authorList>
            <person name="Kim W."/>
            <person name="Song I."/>
            <person name="Jeong J.-H."/>
            <person name="Kim D."/>
            <person name="Kim S."/>
            <person name="Ryu S."/>
            <person name="Song J.Y."/>
            <person name="Lee S.K."/>
        </authorList>
    </citation>
    <scope>NUCLEOTIDE SEQUENCE [LARGE SCALE GENOMIC DNA]</scope>
    <source>
        <tissue evidence="1">Muscle</tissue>
    </source>
</reference>
<comment type="caution">
    <text evidence="1">The sequence shown here is derived from an EMBL/GenBank/DDBJ whole genome shotgun (WGS) entry which is preliminary data.</text>
</comment>
<proteinExistence type="predicted"/>
<dbReference type="EMBL" id="SRLO01000234">
    <property type="protein sequence ID" value="TNN65496.1"/>
    <property type="molecule type" value="Genomic_DNA"/>
</dbReference>
<name>A0A4Z2HI90_9TELE</name>
<accession>A0A4Z2HI90</accession>
<dbReference type="AlphaFoldDB" id="A0A4Z2HI90"/>
<keyword evidence="2" id="KW-1185">Reference proteome</keyword>
<sequence length="113" mass="12455">MEEENEMAEVETVHLVLRLVASRCSTPSLSQELVGTVNGCSSYLSSWWLSSPSLSSSSSTKCPNGSEEMDTILERMRRQSLLAVNTSWSVLTGSWTLRTSQNLTLQSSPQLAR</sequence>
<evidence type="ECO:0000313" key="1">
    <source>
        <dbReference type="EMBL" id="TNN65496.1"/>
    </source>
</evidence>
<dbReference type="Proteomes" id="UP000314294">
    <property type="component" value="Unassembled WGS sequence"/>
</dbReference>
<gene>
    <name evidence="1" type="ORF">EYF80_024315</name>
</gene>
<protein>
    <submittedName>
        <fullName evidence="1">Uncharacterized protein</fullName>
    </submittedName>
</protein>
<organism evidence="1 2">
    <name type="scientific">Liparis tanakae</name>
    <name type="common">Tanaka's snailfish</name>
    <dbReference type="NCBI Taxonomy" id="230148"/>
    <lineage>
        <taxon>Eukaryota</taxon>
        <taxon>Metazoa</taxon>
        <taxon>Chordata</taxon>
        <taxon>Craniata</taxon>
        <taxon>Vertebrata</taxon>
        <taxon>Euteleostomi</taxon>
        <taxon>Actinopterygii</taxon>
        <taxon>Neopterygii</taxon>
        <taxon>Teleostei</taxon>
        <taxon>Neoteleostei</taxon>
        <taxon>Acanthomorphata</taxon>
        <taxon>Eupercaria</taxon>
        <taxon>Perciformes</taxon>
        <taxon>Cottioidei</taxon>
        <taxon>Cottales</taxon>
        <taxon>Liparidae</taxon>
        <taxon>Liparis</taxon>
    </lineage>
</organism>
<evidence type="ECO:0000313" key="2">
    <source>
        <dbReference type="Proteomes" id="UP000314294"/>
    </source>
</evidence>